<organism evidence="1 2">
    <name type="scientific">Arctium lappa</name>
    <name type="common">Greater burdock</name>
    <name type="synonym">Lappa major</name>
    <dbReference type="NCBI Taxonomy" id="4217"/>
    <lineage>
        <taxon>Eukaryota</taxon>
        <taxon>Viridiplantae</taxon>
        <taxon>Streptophyta</taxon>
        <taxon>Embryophyta</taxon>
        <taxon>Tracheophyta</taxon>
        <taxon>Spermatophyta</taxon>
        <taxon>Magnoliopsida</taxon>
        <taxon>eudicotyledons</taxon>
        <taxon>Gunneridae</taxon>
        <taxon>Pentapetalae</taxon>
        <taxon>asterids</taxon>
        <taxon>campanulids</taxon>
        <taxon>Asterales</taxon>
        <taxon>Asteraceae</taxon>
        <taxon>Carduoideae</taxon>
        <taxon>Cardueae</taxon>
        <taxon>Arctiinae</taxon>
        <taxon>Arctium</taxon>
    </lineage>
</organism>
<comment type="caution">
    <text evidence="1">The sequence shown here is derived from an EMBL/GenBank/DDBJ whole genome shotgun (WGS) entry which is preliminary data.</text>
</comment>
<sequence length="93" mass="10321">MAIALSDRGGEMGGIKVSDGEGNRMHMAFGDTMHVTRVSFPDPMHSKDQQISGQQPDKRGYVFYRLSTNGGSQAGSVVIFKKGITMRKQWVEW</sequence>
<proteinExistence type="predicted"/>
<accession>A0ACB9ACR2</accession>
<keyword evidence="2" id="KW-1185">Reference proteome</keyword>
<name>A0ACB9ACR2_ARCLA</name>
<evidence type="ECO:0000313" key="1">
    <source>
        <dbReference type="EMBL" id="KAI3707430.1"/>
    </source>
</evidence>
<gene>
    <name evidence="1" type="ORF">L6452_25943</name>
</gene>
<evidence type="ECO:0000313" key="2">
    <source>
        <dbReference type="Proteomes" id="UP001055879"/>
    </source>
</evidence>
<dbReference type="Proteomes" id="UP001055879">
    <property type="component" value="Linkage Group LG08"/>
</dbReference>
<dbReference type="EMBL" id="CM042054">
    <property type="protein sequence ID" value="KAI3707430.1"/>
    <property type="molecule type" value="Genomic_DNA"/>
</dbReference>
<protein>
    <submittedName>
        <fullName evidence="1">Uncharacterized protein</fullName>
    </submittedName>
</protein>
<reference evidence="1 2" key="2">
    <citation type="journal article" date="2022" name="Mol. Ecol. Resour.">
        <title>The genomes of chicory, endive, great burdock and yacon provide insights into Asteraceae paleo-polyploidization history and plant inulin production.</title>
        <authorList>
            <person name="Fan W."/>
            <person name="Wang S."/>
            <person name="Wang H."/>
            <person name="Wang A."/>
            <person name="Jiang F."/>
            <person name="Liu H."/>
            <person name="Zhao H."/>
            <person name="Xu D."/>
            <person name="Zhang Y."/>
        </authorList>
    </citation>
    <scope>NUCLEOTIDE SEQUENCE [LARGE SCALE GENOMIC DNA]</scope>
    <source>
        <strain evidence="2">cv. Niubang</strain>
    </source>
</reference>
<reference evidence="2" key="1">
    <citation type="journal article" date="2022" name="Mol. Ecol. Resour.">
        <title>The genomes of chicory, endive, great burdock and yacon provide insights into Asteraceae palaeo-polyploidization history and plant inulin production.</title>
        <authorList>
            <person name="Fan W."/>
            <person name="Wang S."/>
            <person name="Wang H."/>
            <person name="Wang A."/>
            <person name="Jiang F."/>
            <person name="Liu H."/>
            <person name="Zhao H."/>
            <person name="Xu D."/>
            <person name="Zhang Y."/>
        </authorList>
    </citation>
    <scope>NUCLEOTIDE SEQUENCE [LARGE SCALE GENOMIC DNA]</scope>
    <source>
        <strain evidence="2">cv. Niubang</strain>
    </source>
</reference>